<dbReference type="EMBL" id="GGEC01062156">
    <property type="protein sequence ID" value="MBX42640.1"/>
    <property type="molecule type" value="Transcribed_RNA"/>
</dbReference>
<evidence type="ECO:0000313" key="2">
    <source>
        <dbReference type="EMBL" id="MBX42640.1"/>
    </source>
</evidence>
<dbReference type="AlphaFoldDB" id="A0A2P2NJQ4"/>
<sequence length="96" mass="10227">MSTQPSAYGNWGDATTSLQSPSAAYGHPAFNNGPGRRDGVSQSVDSIYGGGKSLNIQSSFSQGGKPSRPPFKGLRVCNFHKNGHCKKEASFHYLHA</sequence>
<protein>
    <recommendedName>
        <fullName evidence="3">C3H1-type domain-containing protein</fullName>
    </recommendedName>
</protein>
<proteinExistence type="predicted"/>
<accession>A0A2P2NJQ4</accession>
<evidence type="ECO:0008006" key="3">
    <source>
        <dbReference type="Google" id="ProtNLM"/>
    </source>
</evidence>
<feature type="region of interest" description="Disordered" evidence="1">
    <location>
        <begin position="1"/>
        <end position="48"/>
    </location>
</feature>
<name>A0A2P2NJQ4_RHIMU</name>
<feature type="compositionally biased region" description="Polar residues" evidence="1">
    <location>
        <begin position="1"/>
        <end position="22"/>
    </location>
</feature>
<evidence type="ECO:0000256" key="1">
    <source>
        <dbReference type="SAM" id="MobiDB-lite"/>
    </source>
</evidence>
<reference evidence="2" key="1">
    <citation type="submission" date="2018-02" db="EMBL/GenBank/DDBJ databases">
        <title>Rhizophora mucronata_Transcriptome.</title>
        <authorList>
            <person name="Meera S.P."/>
            <person name="Sreeshan A."/>
            <person name="Augustine A."/>
        </authorList>
    </citation>
    <scope>NUCLEOTIDE SEQUENCE</scope>
    <source>
        <tissue evidence="2">Leaf</tissue>
    </source>
</reference>
<organism evidence="2">
    <name type="scientific">Rhizophora mucronata</name>
    <name type="common">Asiatic mangrove</name>
    <dbReference type="NCBI Taxonomy" id="61149"/>
    <lineage>
        <taxon>Eukaryota</taxon>
        <taxon>Viridiplantae</taxon>
        <taxon>Streptophyta</taxon>
        <taxon>Embryophyta</taxon>
        <taxon>Tracheophyta</taxon>
        <taxon>Spermatophyta</taxon>
        <taxon>Magnoliopsida</taxon>
        <taxon>eudicotyledons</taxon>
        <taxon>Gunneridae</taxon>
        <taxon>Pentapetalae</taxon>
        <taxon>rosids</taxon>
        <taxon>fabids</taxon>
        <taxon>Malpighiales</taxon>
        <taxon>Rhizophoraceae</taxon>
        <taxon>Rhizophora</taxon>
    </lineage>
</organism>